<evidence type="ECO:0000313" key="3">
    <source>
        <dbReference type="Proteomes" id="UP000075288"/>
    </source>
</evidence>
<dbReference type="EMBL" id="LQYI01000046">
    <property type="protein sequence ID" value="KYC69666.1"/>
    <property type="molecule type" value="Genomic_DNA"/>
</dbReference>
<organism evidence="1 3">
    <name type="scientific">Heyndrickxia coagulans</name>
    <name type="common">Weizmannia coagulans</name>
    <dbReference type="NCBI Taxonomy" id="1398"/>
    <lineage>
        <taxon>Bacteria</taxon>
        <taxon>Bacillati</taxon>
        <taxon>Bacillota</taxon>
        <taxon>Bacilli</taxon>
        <taxon>Bacillales</taxon>
        <taxon>Bacillaceae</taxon>
        <taxon>Heyndrickxia</taxon>
    </lineage>
</organism>
<dbReference type="EMBL" id="LQYG01000018">
    <property type="protein sequence ID" value="KYC65273.1"/>
    <property type="molecule type" value="Genomic_DNA"/>
</dbReference>
<dbReference type="Proteomes" id="UP000075304">
    <property type="component" value="Unassembled WGS sequence"/>
</dbReference>
<comment type="caution">
    <text evidence="1">The sequence shown here is derived from an EMBL/GenBank/DDBJ whole genome shotgun (WGS) entry which is preliminary data.</text>
</comment>
<name>A0A150K6V4_HEYCO</name>
<evidence type="ECO:0000313" key="1">
    <source>
        <dbReference type="EMBL" id="KYC65273.1"/>
    </source>
</evidence>
<sequence>MSFSFRIVHNIILFLIKKMLADAENSGKKYISILQGNVRKA</sequence>
<dbReference type="Proteomes" id="UP000075288">
    <property type="component" value="Unassembled WGS sequence"/>
</dbReference>
<dbReference type="AlphaFoldDB" id="A0A150K6V4"/>
<reference evidence="3 4" key="1">
    <citation type="submission" date="2016-01" db="EMBL/GenBank/DDBJ databases">
        <title>Genome Sequences of Twelve Sporeforming Bacillus Species Isolated from Foods.</title>
        <authorList>
            <person name="Berendsen E.M."/>
            <person name="Wells-Bennik M.H."/>
            <person name="Krawcyk A.O."/>
            <person name="De Jong A."/>
            <person name="Holsappel S."/>
            <person name="Eijlander R.T."/>
            <person name="Kuipers O.P."/>
        </authorList>
    </citation>
    <scope>NUCLEOTIDE SEQUENCE [LARGE SCALE GENOMIC DNA]</scope>
    <source>
        <strain evidence="1 3">B4098</strain>
        <strain evidence="2 4">B4099</strain>
    </source>
</reference>
<protein>
    <submittedName>
        <fullName evidence="1">Uncharacterized protein</fullName>
    </submittedName>
</protein>
<proteinExistence type="predicted"/>
<accession>A0A150K6V4</accession>
<evidence type="ECO:0000313" key="2">
    <source>
        <dbReference type="EMBL" id="KYC69666.1"/>
    </source>
</evidence>
<gene>
    <name evidence="1" type="ORF">B4098_0226</name>
    <name evidence="2" type="ORF">B4099_0295</name>
</gene>
<evidence type="ECO:0000313" key="4">
    <source>
        <dbReference type="Proteomes" id="UP000075304"/>
    </source>
</evidence>